<proteinExistence type="predicted"/>
<keyword evidence="3" id="KW-1185">Reference proteome</keyword>
<evidence type="ECO:0000256" key="1">
    <source>
        <dbReference type="SAM" id="MobiDB-lite"/>
    </source>
</evidence>
<dbReference type="Gene3D" id="3.40.50.300">
    <property type="entry name" value="P-loop containing nucleotide triphosphate hydrolases"/>
    <property type="match status" value="1"/>
</dbReference>
<organism evidence="2 3">
    <name type="scientific">Marmota monax</name>
    <name type="common">Woodchuck</name>
    <dbReference type="NCBI Taxonomy" id="9995"/>
    <lineage>
        <taxon>Eukaryota</taxon>
        <taxon>Metazoa</taxon>
        <taxon>Chordata</taxon>
        <taxon>Craniata</taxon>
        <taxon>Vertebrata</taxon>
        <taxon>Euteleostomi</taxon>
        <taxon>Mammalia</taxon>
        <taxon>Eutheria</taxon>
        <taxon>Euarchontoglires</taxon>
        <taxon>Glires</taxon>
        <taxon>Rodentia</taxon>
        <taxon>Sciuromorpha</taxon>
        <taxon>Sciuridae</taxon>
        <taxon>Xerinae</taxon>
        <taxon>Marmotini</taxon>
        <taxon>Marmota</taxon>
    </lineage>
</organism>
<gene>
    <name evidence="2" type="ORF">MONAX_5E030808</name>
</gene>
<evidence type="ECO:0000313" key="3">
    <source>
        <dbReference type="Proteomes" id="UP000335636"/>
    </source>
</evidence>
<dbReference type="Proteomes" id="UP000335636">
    <property type="component" value="Unassembled WGS sequence"/>
</dbReference>
<comment type="caution">
    <text evidence="2">The sequence shown here is derived from an EMBL/GenBank/DDBJ whole genome shotgun (WGS) entry which is preliminary data.</text>
</comment>
<evidence type="ECO:0000313" key="2">
    <source>
        <dbReference type="EMBL" id="VTJ73472.1"/>
    </source>
</evidence>
<reference evidence="2" key="1">
    <citation type="submission" date="2019-04" db="EMBL/GenBank/DDBJ databases">
        <authorList>
            <person name="Alioto T."/>
            <person name="Alioto T."/>
        </authorList>
    </citation>
    <scope>NUCLEOTIDE SEQUENCE [LARGE SCALE GENOMIC DNA]</scope>
</reference>
<dbReference type="AlphaFoldDB" id="A0A5E4BXS9"/>
<sequence>MGSCPAALPGSPAALSPPPSANMKLIVGIGGREAEVGGREAALEWTLGHREAWAPGSLRGGGSPVVRGPGSAATPGASLVCGLCCPLLTLLGSLDRGPQGTELIEHWGRSPGPGPSWANTVPCATPALCSERGSHCLARLASALGEDSRQATVPILCPVFPFPSSCTWPQTRWPRDAHKPTAPFGVWSELLVFLWRVMTNGGKTTLANGLHRSLPNCCVIHQDDFFKVALLAREDGREPGPAPPHSAAQGPRRPHTGASPAQPPGGSGLRAREGGLSTRPCSGSPRRPTESGGQVQPGPRGSATHP</sequence>
<protein>
    <submittedName>
        <fullName evidence="2">Uncharacterized protein</fullName>
    </submittedName>
</protein>
<feature type="region of interest" description="Disordered" evidence="1">
    <location>
        <begin position="235"/>
        <end position="306"/>
    </location>
</feature>
<dbReference type="EMBL" id="CABDUW010000681">
    <property type="protein sequence ID" value="VTJ73472.1"/>
    <property type="molecule type" value="Genomic_DNA"/>
</dbReference>
<accession>A0A5E4BXS9</accession>
<name>A0A5E4BXS9_MARMO</name>
<dbReference type="InterPro" id="IPR027417">
    <property type="entry name" value="P-loop_NTPase"/>
</dbReference>